<proteinExistence type="predicted"/>
<organism evidence="1 2">
    <name type="scientific">Lasiodiplodia mahajangana</name>
    <dbReference type="NCBI Taxonomy" id="1108764"/>
    <lineage>
        <taxon>Eukaryota</taxon>
        <taxon>Fungi</taxon>
        <taxon>Dikarya</taxon>
        <taxon>Ascomycota</taxon>
        <taxon>Pezizomycotina</taxon>
        <taxon>Dothideomycetes</taxon>
        <taxon>Dothideomycetes incertae sedis</taxon>
        <taxon>Botryosphaeriales</taxon>
        <taxon>Botryosphaeriaceae</taxon>
        <taxon>Lasiodiplodia</taxon>
    </lineage>
</organism>
<dbReference type="Proteomes" id="UP001153332">
    <property type="component" value="Unassembled WGS sequence"/>
</dbReference>
<comment type="caution">
    <text evidence="1">The sequence shown here is derived from an EMBL/GenBank/DDBJ whole genome shotgun (WGS) entry which is preliminary data.</text>
</comment>
<keyword evidence="2" id="KW-1185">Reference proteome</keyword>
<protein>
    <submittedName>
        <fullName evidence="1">Uncharacterized protein</fullName>
    </submittedName>
</protein>
<dbReference type="EMBL" id="JAPUUL010000187">
    <property type="protein sequence ID" value="KAJ8132048.1"/>
    <property type="molecule type" value="Genomic_DNA"/>
</dbReference>
<name>A0ACC2JX04_9PEZI</name>
<evidence type="ECO:0000313" key="2">
    <source>
        <dbReference type="Proteomes" id="UP001153332"/>
    </source>
</evidence>
<evidence type="ECO:0000313" key="1">
    <source>
        <dbReference type="EMBL" id="KAJ8132048.1"/>
    </source>
</evidence>
<accession>A0ACC2JX04</accession>
<gene>
    <name evidence="1" type="ORF">O1611_g1571</name>
</gene>
<sequence>MPLAVFLVEYLGSARNHHALFVRSNGNDGQLFHVRGDIQRGMTYETKASRAPEDSASYVGMRQIGWVSSSNLGQLDAICRSNPPPEKQFNGPKRIDPRRPLRRCQEWTAESIEMLESAGVLRPLSTGASGSRSGGARASSRPDETQYSTTSGSTRPSSNRGPANGETSSDGYWTWSTRYGDWYHVDRNGQTTWAQEQRASLRKIRIVFQHWLSHQTYNRSDVMEANSIAQASLDRLPPEVIHAILSQLSDLTALRCAILSCRFIWNSFTGSSSAIATRVFLNELDSCDVRPEAIVALLASRLAKPTRSSAHEFYKAHLQKRNVEAGICLTLNEVADLSRLHSAAFRLVEDFAKSRLQEFVATMKDGHTSQPPELSALEKQRIMRFNEMAAHDVYWGAFQVEPVRWFGDPQLQSLYFKGLVSLDGLAKAKTYDRQHALLDHGRIPHARSRNLYRALKDFSYEVCDEQVSVSNYGNSVKHPYFEDPDDGPFSIWKWAHESASLRRSVYQRGQAKLRKWGYVMWDRTRLDTLSIFRDTWRPPVLNPFARLLPDDSVGEVDERWTSSWWERSRIYNEQGRGWWDFGDESKIVWARDKDGPGRGPRKTHNTPSSLDEAKRALLALGRP</sequence>
<reference evidence="1" key="1">
    <citation type="submission" date="2022-12" db="EMBL/GenBank/DDBJ databases">
        <title>Genome Sequence of Lasiodiplodia mahajangana.</title>
        <authorList>
            <person name="Buettner E."/>
        </authorList>
    </citation>
    <scope>NUCLEOTIDE SEQUENCE</scope>
    <source>
        <strain evidence="1">VT137</strain>
    </source>
</reference>